<dbReference type="InterPro" id="IPR000873">
    <property type="entry name" value="AMP-dep_synth/lig_dom"/>
</dbReference>
<evidence type="ECO:0000313" key="6">
    <source>
        <dbReference type="EMBL" id="GBC59401.1"/>
    </source>
</evidence>
<dbReference type="GO" id="GO:0031956">
    <property type="term" value="F:medium-chain fatty acid-CoA ligase activity"/>
    <property type="evidence" value="ECO:0007669"/>
    <property type="project" value="TreeGrafter"/>
</dbReference>
<dbReference type="AlphaFoldDB" id="A0A401FR15"/>
<organism evidence="6 7">
    <name type="scientific">Desulfonema ishimotonii</name>
    <dbReference type="NCBI Taxonomy" id="45657"/>
    <lineage>
        <taxon>Bacteria</taxon>
        <taxon>Pseudomonadati</taxon>
        <taxon>Thermodesulfobacteriota</taxon>
        <taxon>Desulfobacteria</taxon>
        <taxon>Desulfobacterales</taxon>
        <taxon>Desulfococcaceae</taxon>
        <taxon>Desulfonema</taxon>
    </lineage>
</organism>
<evidence type="ECO:0000259" key="5">
    <source>
        <dbReference type="Pfam" id="PF13193"/>
    </source>
</evidence>
<comment type="caution">
    <text evidence="6">The sequence shown here is derived from an EMBL/GenBank/DDBJ whole genome shotgun (WGS) entry which is preliminary data.</text>
</comment>
<dbReference type="RefSeq" id="WP_231714367.1">
    <property type="nucleotide sequence ID" value="NZ_BEXT01000001.1"/>
</dbReference>
<keyword evidence="7" id="KW-1185">Reference proteome</keyword>
<dbReference type="Pfam" id="PF13193">
    <property type="entry name" value="AMP-binding_C"/>
    <property type="match status" value="1"/>
</dbReference>
<feature type="domain" description="AMP-dependent synthetase/ligase" evidence="4">
    <location>
        <begin position="12"/>
        <end position="359"/>
    </location>
</feature>
<sequence length="498" mass="53902">MSMRSFTVYDMFQRNARLYATVPALVEGEQQISFQELLNRTDGLASGLAKQGIGKGDRIAVLGLNHPHFFTLFGAAAALGAIVVLINWRLAEDEIRYILTDAAPKALFADVAHADRAREMLATALPEARLFGLDDAAGECVATLSDPPPPTTVIADDPFCIIYTAAVEGRPRGAVLTHGNLVSGNIQTAATMNLTDRDAYLNMLPLFHITGLNLALSVMHVGGKNVVIEKFDETLTLQLTEKEQITLWGSFPPILSRLVAGMDAGDHNLSTLRHVLGIDGPDNIGPFEEKTGATFWILYGQTETAGLVTFSPASERPGSAGKQGLMTQMRLVDAAEQEVPVGEPGEITVRGPLVFQGFWNDEAATRRTFRNGWHHTGDMGQLDADGYLWFKGRKPEKELIKPGGENVYPAEVEAVILEHPDVTAVSVIGVPDPQFGEGIKAVCVLRPGTALGEAELVEFVAARIARYKKPRYVVFAESLPEKADGSVDREQVKALYGG</sequence>
<dbReference type="PANTHER" id="PTHR43201">
    <property type="entry name" value="ACYL-COA SYNTHETASE"/>
    <property type="match status" value="1"/>
</dbReference>
<accession>A0A401FR15</accession>
<protein>
    <submittedName>
        <fullName evidence="6">AMP-dependent synthetase</fullName>
    </submittedName>
</protein>
<reference evidence="7" key="1">
    <citation type="submission" date="2017-11" db="EMBL/GenBank/DDBJ databases">
        <authorList>
            <person name="Watanabe M."/>
            <person name="Kojima H."/>
        </authorList>
    </citation>
    <scope>NUCLEOTIDE SEQUENCE [LARGE SCALE GENOMIC DNA]</scope>
    <source>
        <strain evidence="7">Tokyo 01</strain>
    </source>
</reference>
<name>A0A401FR15_9BACT</name>
<dbReference type="Proteomes" id="UP000288096">
    <property type="component" value="Unassembled WGS sequence"/>
</dbReference>
<dbReference type="Pfam" id="PF00501">
    <property type="entry name" value="AMP-binding"/>
    <property type="match status" value="1"/>
</dbReference>
<keyword evidence="3" id="KW-0472">Membrane</keyword>
<evidence type="ECO:0000256" key="2">
    <source>
        <dbReference type="ARBA" id="ARBA00022598"/>
    </source>
</evidence>
<dbReference type="Gene3D" id="3.40.50.12780">
    <property type="entry name" value="N-terminal domain of ligase-like"/>
    <property type="match status" value="1"/>
</dbReference>
<keyword evidence="3" id="KW-1133">Transmembrane helix</keyword>
<dbReference type="InterPro" id="IPR045851">
    <property type="entry name" value="AMP-bd_C_sf"/>
</dbReference>
<evidence type="ECO:0000313" key="7">
    <source>
        <dbReference type="Proteomes" id="UP000288096"/>
    </source>
</evidence>
<dbReference type="InterPro" id="IPR042099">
    <property type="entry name" value="ANL_N_sf"/>
</dbReference>
<dbReference type="EMBL" id="BEXT01000001">
    <property type="protein sequence ID" value="GBC59401.1"/>
    <property type="molecule type" value="Genomic_DNA"/>
</dbReference>
<dbReference type="InterPro" id="IPR025110">
    <property type="entry name" value="AMP-bd_C"/>
</dbReference>
<dbReference type="CDD" id="cd17637">
    <property type="entry name" value="ACLS-CaiC"/>
    <property type="match status" value="1"/>
</dbReference>
<keyword evidence="2" id="KW-0436">Ligase</keyword>
<dbReference type="Gene3D" id="3.30.300.30">
    <property type="match status" value="1"/>
</dbReference>
<feature type="transmembrane region" description="Helical" evidence="3">
    <location>
        <begin position="69"/>
        <end position="88"/>
    </location>
</feature>
<feature type="domain" description="AMP-binding enzyme C-terminal" evidence="5">
    <location>
        <begin position="411"/>
        <end position="485"/>
    </location>
</feature>
<reference evidence="7" key="2">
    <citation type="submission" date="2019-01" db="EMBL/GenBank/DDBJ databases">
        <title>Genome sequence of Desulfonema ishimotonii strain Tokyo 01.</title>
        <authorList>
            <person name="Fukui M."/>
        </authorList>
    </citation>
    <scope>NUCLEOTIDE SEQUENCE [LARGE SCALE GENOMIC DNA]</scope>
    <source>
        <strain evidence="7">Tokyo 01</strain>
    </source>
</reference>
<evidence type="ECO:0000256" key="1">
    <source>
        <dbReference type="ARBA" id="ARBA00006432"/>
    </source>
</evidence>
<dbReference type="SUPFAM" id="SSF56801">
    <property type="entry name" value="Acetyl-CoA synthetase-like"/>
    <property type="match status" value="1"/>
</dbReference>
<dbReference type="GO" id="GO:0006631">
    <property type="term" value="P:fatty acid metabolic process"/>
    <property type="evidence" value="ECO:0007669"/>
    <property type="project" value="TreeGrafter"/>
</dbReference>
<gene>
    <name evidence="6" type="ORF">DENIS_0340</name>
</gene>
<evidence type="ECO:0000259" key="4">
    <source>
        <dbReference type="Pfam" id="PF00501"/>
    </source>
</evidence>
<comment type="similarity">
    <text evidence="1">Belongs to the ATP-dependent AMP-binding enzyme family.</text>
</comment>
<proteinExistence type="inferred from homology"/>
<keyword evidence="3" id="KW-0812">Transmembrane</keyword>
<evidence type="ECO:0000256" key="3">
    <source>
        <dbReference type="SAM" id="Phobius"/>
    </source>
</evidence>
<dbReference type="PANTHER" id="PTHR43201:SF5">
    <property type="entry name" value="MEDIUM-CHAIN ACYL-COA LIGASE ACSF2, MITOCHONDRIAL"/>
    <property type="match status" value="1"/>
</dbReference>